<dbReference type="SUPFAM" id="SSF52266">
    <property type="entry name" value="SGNH hydrolase"/>
    <property type="match status" value="1"/>
</dbReference>
<evidence type="ECO:0000259" key="2">
    <source>
        <dbReference type="Pfam" id="PF13472"/>
    </source>
</evidence>
<dbReference type="InterPro" id="IPR036514">
    <property type="entry name" value="SGNH_hydro_sf"/>
</dbReference>
<keyword evidence="4" id="KW-1185">Reference proteome</keyword>
<dbReference type="InterPro" id="IPR013830">
    <property type="entry name" value="SGNH_hydro"/>
</dbReference>
<evidence type="ECO:0000313" key="3">
    <source>
        <dbReference type="EMBL" id="MST95708.1"/>
    </source>
</evidence>
<feature type="transmembrane region" description="Helical" evidence="1">
    <location>
        <begin position="86"/>
        <end position="107"/>
    </location>
</feature>
<dbReference type="Pfam" id="PF13472">
    <property type="entry name" value="Lipase_GDSL_2"/>
    <property type="match status" value="1"/>
</dbReference>
<evidence type="ECO:0000256" key="1">
    <source>
        <dbReference type="SAM" id="Phobius"/>
    </source>
</evidence>
<dbReference type="Proteomes" id="UP000435649">
    <property type="component" value="Unassembled WGS sequence"/>
</dbReference>
<keyword evidence="1" id="KW-0472">Membrane</keyword>
<dbReference type="GO" id="GO:0016788">
    <property type="term" value="F:hydrolase activity, acting on ester bonds"/>
    <property type="evidence" value="ECO:0007669"/>
    <property type="project" value="UniProtKB-ARBA"/>
</dbReference>
<feature type="transmembrane region" description="Helical" evidence="1">
    <location>
        <begin position="12"/>
        <end position="30"/>
    </location>
</feature>
<feature type="transmembrane region" description="Helical" evidence="1">
    <location>
        <begin position="61"/>
        <end position="79"/>
    </location>
</feature>
<dbReference type="Gene3D" id="3.40.50.1110">
    <property type="entry name" value="SGNH hydrolase"/>
    <property type="match status" value="1"/>
</dbReference>
<organism evidence="3 4">
    <name type="scientific">Victivallis lenta</name>
    <dbReference type="NCBI Taxonomy" id="2606640"/>
    <lineage>
        <taxon>Bacteria</taxon>
        <taxon>Pseudomonadati</taxon>
        <taxon>Lentisphaerota</taxon>
        <taxon>Lentisphaeria</taxon>
        <taxon>Victivallales</taxon>
        <taxon>Victivallaceae</taxon>
        <taxon>Victivallis</taxon>
    </lineage>
</organism>
<reference evidence="3 4" key="1">
    <citation type="submission" date="2019-08" db="EMBL/GenBank/DDBJ databases">
        <title>In-depth cultivation of the pig gut microbiome towards novel bacterial diversity and tailored functional studies.</title>
        <authorList>
            <person name="Wylensek D."/>
            <person name="Hitch T.C.A."/>
            <person name="Clavel T."/>
        </authorList>
    </citation>
    <scope>NUCLEOTIDE SEQUENCE [LARGE SCALE GENOMIC DNA]</scope>
    <source>
        <strain evidence="3 4">BBE-744-WT-12</strain>
    </source>
</reference>
<feature type="domain" description="SGNH hydrolase-type esterase" evidence="2">
    <location>
        <begin position="123"/>
        <end position="269"/>
    </location>
</feature>
<dbReference type="EMBL" id="VUNS01000001">
    <property type="protein sequence ID" value="MST95708.1"/>
    <property type="molecule type" value="Genomic_DNA"/>
</dbReference>
<comment type="caution">
    <text evidence="3">The sequence shown here is derived from an EMBL/GenBank/DDBJ whole genome shotgun (WGS) entry which is preliminary data.</text>
</comment>
<keyword evidence="1" id="KW-0812">Transmembrane</keyword>
<name>A0A844FZB9_9BACT</name>
<proteinExistence type="predicted"/>
<dbReference type="RefSeq" id="WP_154416762.1">
    <property type="nucleotide sequence ID" value="NZ_VUNS01000001.1"/>
</dbReference>
<feature type="transmembrane region" description="Helical" evidence="1">
    <location>
        <begin position="37"/>
        <end position="55"/>
    </location>
</feature>
<keyword evidence="1" id="KW-1133">Transmembrane helix</keyword>
<evidence type="ECO:0000313" key="4">
    <source>
        <dbReference type="Proteomes" id="UP000435649"/>
    </source>
</evidence>
<gene>
    <name evidence="3" type="ORF">FYJ85_01425</name>
</gene>
<sequence>MHPLLIYIGSGWIFWGGVITLLVSCLSGIGAGKGWRLHLAQTAAVLGILQIALSSTPVPGWLWWLLLLATAGTMAALQFRYGKRRIVQGVFGAVILAAAVFELPYWLDGEPVAVRGRVRILADSISSGIGFAGERVWSVLLDEEHPGRIENRAVPGSRVSTSRRTLEQFRFCPGDVLVIELGGNDLLGGVPGAEFRRKLDGLLGVAASFDVPVLMFELPLPPFRSSYLRAQRELAAKYGVTLIPRRRFAAVLSGGGSTVDGLHLSNYGHGKMAAVVRRCLLFD</sequence>
<dbReference type="AlphaFoldDB" id="A0A844FZB9"/>
<accession>A0A844FZB9</accession>
<protein>
    <recommendedName>
        <fullName evidence="2">SGNH hydrolase-type esterase domain-containing protein</fullName>
    </recommendedName>
</protein>